<evidence type="ECO:0000313" key="3">
    <source>
        <dbReference type="EMBL" id="JAU06470.1"/>
    </source>
</evidence>
<dbReference type="EMBL" id="GEVI01025850">
    <property type="protein sequence ID" value="JAU06470.1"/>
    <property type="molecule type" value="Transcribed_RNA"/>
</dbReference>
<dbReference type="PANTHER" id="PTHR24414">
    <property type="entry name" value="F-BOX/KELCH-REPEAT PROTEIN SKIP4"/>
    <property type="match status" value="1"/>
</dbReference>
<dbReference type="SUPFAM" id="SSF117281">
    <property type="entry name" value="Kelch motif"/>
    <property type="match status" value="1"/>
</dbReference>
<evidence type="ECO:0000256" key="1">
    <source>
        <dbReference type="SAM" id="MobiDB-lite"/>
    </source>
</evidence>
<dbReference type="SMART" id="SM00612">
    <property type="entry name" value="Kelch"/>
    <property type="match status" value="2"/>
</dbReference>
<dbReference type="AlphaFoldDB" id="A0A1J3CIQ7"/>
<dbReference type="InterPro" id="IPR015915">
    <property type="entry name" value="Kelch-typ_b-propeller"/>
</dbReference>
<sequence>MSSPNKKRKETTKKPSLKQSPVVRPTPESTPNPSLPDDLVVSCLARVSRLYYPSLSLVSKSFRSLIASPELYETRSSLGRTESCLYVCLRFPPDPKPRWFTLCRKPDQALTNHTSKLKKKKKKKKSNGYVLAAIPNHQSPPTHWSGLVAVGSNMYNIGGAMYKVPLSSVSILDCRSNTWREAPSMLVERYAPAANVIDGKIYVAGGCEECKESNWMEVFDPKTQTWELVSGPGAEICGSRIHKSAGVDGMVFTFGNCNGLVYKTRDRRWERVGWEMDMGWPWFSYSVVANMLYYYYDVFKWYDTKVRVWRNVKGLEGLPKFAGYSCVKLADYGGKMAVLWDKYLPSSGYKKKTICCAVVSLERRNSEEVWGKVEWLDAVLTVPGSYEFVSVLAATV</sequence>
<organism evidence="3">
    <name type="scientific">Noccaea caerulescens</name>
    <name type="common">Alpine penny-cress</name>
    <name type="synonym">Thlaspi caerulescens</name>
    <dbReference type="NCBI Taxonomy" id="107243"/>
    <lineage>
        <taxon>Eukaryota</taxon>
        <taxon>Viridiplantae</taxon>
        <taxon>Streptophyta</taxon>
        <taxon>Embryophyta</taxon>
        <taxon>Tracheophyta</taxon>
        <taxon>Spermatophyta</taxon>
        <taxon>Magnoliopsida</taxon>
        <taxon>eudicotyledons</taxon>
        <taxon>Gunneridae</taxon>
        <taxon>Pentapetalae</taxon>
        <taxon>rosids</taxon>
        <taxon>malvids</taxon>
        <taxon>Brassicales</taxon>
        <taxon>Brassicaceae</taxon>
        <taxon>Coluteocarpeae</taxon>
        <taxon>Noccaea</taxon>
    </lineage>
</organism>
<dbReference type="Gene3D" id="2.120.10.80">
    <property type="entry name" value="Kelch-type beta propeller"/>
    <property type="match status" value="1"/>
</dbReference>
<dbReference type="Pfam" id="PF00646">
    <property type="entry name" value="F-box"/>
    <property type="match status" value="1"/>
</dbReference>
<dbReference type="InterPro" id="IPR057499">
    <property type="entry name" value="Kelch_FKB95"/>
</dbReference>
<dbReference type="InterPro" id="IPR006652">
    <property type="entry name" value="Kelch_1"/>
</dbReference>
<reference evidence="3" key="1">
    <citation type="submission" date="2016-07" db="EMBL/GenBank/DDBJ databases">
        <title>De novo transcriptome assembly of four accessions of the metal hyperaccumulator plant Noccaea caerulescens.</title>
        <authorList>
            <person name="Blande D."/>
            <person name="Halimaa P."/>
            <person name="Tervahauta A.I."/>
            <person name="Aarts M.G."/>
            <person name="Karenlampi S.O."/>
        </authorList>
    </citation>
    <scope>NUCLEOTIDE SEQUENCE</scope>
</reference>
<evidence type="ECO:0000259" key="2">
    <source>
        <dbReference type="SMART" id="SM00256"/>
    </source>
</evidence>
<dbReference type="SMART" id="SM00256">
    <property type="entry name" value="FBOX"/>
    <property type="match status" value="1"/>
</dbReference>
<dbReference type="InterPro" id="IPR050354">
    <property type="entry name" value="F-box/kelch-repeat_ARATH"/>
</dbReference>
<dbReference type="Pfam" id="PF25210">
    <property type="entry name" value="Kelch_FKB95"/>
    <property type="match status" value="1"/>
</dbReference>
<feature type="compositionally biased region" description="Basic residues" evidence="1">
    <location>
        <begin position="1"/>
        <end position="11"/>
    </location>
</feature>
<dbReference type="CDD" id="cd22152">
    <property type="entry name" value="F-box_AtAFR-like"/>
    <property type="match status" value="1"/>
</dbReference>
<dbReference type="PANTHER" id="PTHR24414:SF184">
    <property type="entry name" value="GALACTOSE OXIDASE_KELCH REPEAT SUPERFAMILY PROTEIN"/>
    <property type="match status" value="1"/>
</dbReference>
<proteinExistence type="predicted"/>
<feature type="region of interest" description="Disordered" evidence="1">
    <location>
        <begin position="1"/>
        <end position="35"/>
    </location>
</feature>
<gene>
    <name evidence="3" type="ORF">GA_TR5572_c1_g1_i1_g.17789</name>
</gene>
<dbReference type="InterPro" id="IPR001810">
    <property type="entry name" value="F-box_dom"/>
</dbReference>
<feature type="domain" description="F-box" evidence="2">
    <location>
        <begin position="35"/>
        <end position="75"/>
    </location>
</feature>
<name>A0A1J3CIQ7_NOCCA</name>
<accession>A0A1J3CIQ7</accession>
<protein>
    <submittedName>
        <fullName evidence="3">F-box/kelch-repeat protein</fullName>
    </submittedName>
</protein>